<dbReference type="InterPro" id="IPR044859">
    <property type="entry name" value="Allene_oxi_cyc_Dirigent"/>
</dbReference>
<evidence type="ECO:0000256" key="2">
    <source>
        <dbReference type="ARBA" id="ARBA00011738"/>
    </source>
</evidence>
<dbReference type="GO" id="GO:0009699">
    <property type="term" value="P:phenylpropanoid biosynthetic process"/>
    <property type="evidence" value="ECO:0007669"/>
    <property type="project" value="UniProtKB-ARBA"/>
</dbReference>
<evidence type="ECO:0000256" key="3">
    <source>
        <dbReference type="ARBA" id="ARBA00022525"/>
    </source>
</evidence>
<name>A0AAD4T979_9MAGN</name>
<keyword evidence="3 4" id="KW-0964">Secreted</keyword>
<sequence>MGMDDIHSKRSLSVAMFSICLIFYVSKVAVAGKLFPALGNPVHLGLRKEKFSHFRVYWHDNAGSSNPTTIQVAGANSTQDSITGFGAILVFDDALTEGSDPSSKRLGRAQGTYTFAGIDEPVVLANANIVFTTGKYNGSTLGIMGRNMLVPEVRELIIIGGTGLLRFARGYVEARTHLLNIIARQVIVEYNLYVYHY</sequence>
<dbReference type="PANTHER" id="PTHR21495">
    <property type="entry name" value="NUCLEOPORIN-RELATED"/>
    <property type="match status" value="1"/>
</dbReference>
<dbReference type="Proteomes" id="UP001202328">
    <property type="component" value="Unassembled WGS sequence"/>
</dbReference>
<dbReference type="Gene3D" id="2.40.480.10">
    <property type="entry name" value="Allene oxide cyclase-like"/>
    <property type="match status" value="1"/>
</dbReference>
<comment type="subunit">
    <text evidence="2 4">Homodimer.</text>
</comment>
<comment type="subcellular location">
    <subcellularLocation>
        <location evidence="4">Secreted</location>
        <location evidence="4">Extracellular space</location>
        <location evidence="4">Apoplast</location>
    </subcellularLocation>
</comment>
<proteinExistence type="inferred from homology"/>
<dbReference type="Pfam" id="PF03018">
    <property type="entry name" value="Dirigent"/>
    <property type="match status" value="1"/>
</dbReference>
<dbReference type="InterPro" id="IPR004265">
    <property type="entry name" value="Dirigent"/>
</dbReference>
<dbReference type="EMBL" id="JAJJMB010004080">
    <property type="protein sequence ID" value="KAI3944010.1"/>
    <property type="molecule type" value="Genomic_DNA"/>
</dbReference>
<comment type="caution">
    <text evidence="5">The sequence shown here is derived from an EMBL/GenBank/DDBJ whole genome shotgun (WGS) entry which is preliminary data.</text>
</comment>
<evidence type="ECO:0000256" key="1">
    <source>
        <dbReference type="ARBA" id="ARBA00010746"/>
    </source>
</evidence>
<gene>
    <name evidence="5" type="ORF">MKW98_015162</name>
</gene>
<dbReference type="AlphaFoldDB" id="A0AAD4T979"/>
<protein>
    <recommendedName>
        <fullName evidence="4">Dirigent protein</fullName>
    </recommendedName>
</protein>
<evidence type="ECO:0000313" key="5">
    <source>
        <dbReference type="EMBL" id="KAI3944010.1"/>
    </source>
</evidence>
<dbReference type="GO" id="GO:0048046">
    <property type="term" value="C:apoplast"/>
    <property type="evidence" value="ECO:0007669"/>
    <property type="project" value="UniProtKB-SubCell"/>
</dbReference>
<comment type="similarity">
    <text evidence="1 4">Belongs to the plant dirigent protein family.</text>
</comment>
<keyword evidence="4" id="KW-0052">Apoplast</keyword>
<reference evidence="5" key="1">
    <citation type="submission" date="2022-04" db="EMBL/GenBank/DDBJ databases">
        <title>A functionally conserved STORR gene fusion in Papaver species that diverged 16.8 million years ago.</title>
        <authorList>
            <person name="Catania T."/>
        </authorList>
    </citation>
    <scope>NUCLEOTIDE SEQUENCE</scope>
    <source>
        <strain evidence="5">S-188037</strain>
    </source>
</reference>
<accession>A0AAD4T979</accession>
<evidence type="ECO:0000256" key="4">
    <source>
        <dbReference type="RuleBase" id="RU363099"/>
    </source>
</evidence>
<comment type="function">
    <text evidence="4">Dirigent proteins impart stereoselectivity on the phenoxy radical-coupling reaction, yielding optically active lignans from two molecules of coniferyl alcohol in the biosynthesis of lignans, flavonolignans, and alkaloids and thus plays a central role in plant secondary metabolism.</text>
</comment>
<keyword evidence="6" id="KW-1185">Reference proteome</keyword>
<organism evidence="5 6">
    <name type="scientific">Papaver atlanticum</name>
    <dbReference type="NCBI Taxonomy" id="357466"/>
    <lineage>
        <taxon>Eukaryota</taxon>
        <taxon>Viridiplantae</taxon>
        <taxon>Streptophyta</taxon>
        <taxon>Embryophyta</taxon>
        <taxon>Tracheophyta</taxon>
        <taxon>Spermatophyta</taxon>
        <taxon>Magnoliopsida</taxon>
        <taxon>Ranunculales</taxon>
        <taxon>Papaveraceae</taxon>
        <taxon>Papaveroideae</taxon>
        <taxon>Papaver</taxon>
    </lineage>
</organism>
<evidence type="ECO:0000313" key="6">
    <source>
        <dbReference type="Proteomes" id="UP001202328"/>
    </source>
</evidence>